<evidence type="ECO:0000313" key="4">
    <source>
        <dbReference type="EMBL" id="KAJ4158053.1"/>
    </source>
</evidence>
<organism evidence="4 5">
    <name type="scientific">Akanthomyces muscarius</name>
    <name type="common">Entomopathogenic fungus</name>
    <name type="synonym">Lecanicillium muscarium</name>
    <dbReference type="NCBI Taxonomy" id="2231603"/>
    <lineage>
        <taxon>Eukaryota</taxon>
        <taxon>Fungi</taxon>
        <taxon>Dikarya</taxon>
        <taxon>Ascomycota</taxon>
        <taxon>Pezizomycotina</taxon>
        <taxon>Sordariomycetes</taxon>
        <taxon>Hypocreomycetidae</taxon>
        <taxon>Hypocreales</taxon>
        <taxon>Cordycipitaceae</taxon>
        <taxon>Akanthomyces</taxon>
    </lineage>
</organism>
<feature type="region of interest" description="Disordered" evidence="1">
    <location>
        <begin position="384"/>
        <end position="406"/>
    </location>
</feature>
<dbReference type="Proteomes" id="UP001144673">
    <property type="component" value="Unassembled WGS sequence"/>
</dbReference>
<sequence length="563" mass="62875">MRAIRLGLADQKSRFQIWSANIGARDVGTSSLEYKLRDASDISHTILDTLVDLAQLLQDYIAIVKGDVVPWDQLPGEESEMIDEDAPATEVEQITLHVKEVVESLLGLSATVQHPAPHDFTAFLAANTTLNERRDMNHVQELYPTLLHWQAIKLTGALSRIRQYLRYRQDSRTKSTLGAGEDQDRKGKRKVPSTFDLPTPRSKTPAESSPRQSDGHGDPEDTWLPSYTPSAGQQRIPPLPQEARLGPFECPICWCFVFFQDEIKWKTHVFRDLQPYASSSFKAHAGSLHADDLTVYGMAALLSLAKVERKWTDLDCPFCCVSQHSAAIYFQHVGRHMEKLSLFALPLVSNDVAGVTDEQEGASSAFEETSLGFESFPYSDTRSVSDFDDEDSNGSETSHEDFGNTDERQEVVDNAEESELQSTLAQLRPAVLEGDIDIVQRILLETSIPDDPKSMFLAARAGHHLVIQLLLETGFKPDPCIPLKGPRNHFATPMLAAIGQSNLQVVKVLAAANGFDPTRTRFDGRLYHEIARERRGPNWLEEENILKTAYESYRRVASSSQGV</sequence>
<dbReference type="EMBL" id="JAJHUN010000006">
    <property type="protein sequence ID" value="KAJ4158053.1"/>
    <property type="molecule type" value="Genomic_DNA"/>
</dbReference>
<reference evidence="4" key="1">
    <citation type="journal article" date="2023" name="Access Microbiol">
        <title>De-novo genome assembly for Akanthomyces muscarius, a biocontrol agent of insect agricultural pests.</title>
        <authorList>
            <person name="Erdos Z."/>
            <person name="Studholme D.J."/>
            <person name="Raymond B."/>
            <person name="Sharma M."/>
        </authorList>
    </citation>
    <scope>NUCLEOTIDE SEQUENCE</scope>
    <source>
        <strain evidence="4">Ve6</strain>
    </source>
</reference>
<evidence type="ECO:0000259" key="3">
    <source>
        <dbReference type="Pfam" id="PF26082"/>
    </source>
</evidence>
<dbReference type="Pfam" id="PF24521">
    <property type="entry name" value="Ank_KRIT1"/>
    <property type="match status" value="1"/>
</dbReference>
<dbReference type="GeneID" id="80895758"/>
<evidence type="ECO:0000313" key="5">
    <source>
        <dbReference type="Proteomes" id="UP001144673"/>
    </source>
</evidence>
<accession>A0A9W8QHH3</accession>
<keyword evidence="5" id="KW-1185">Reference proteome</keyword>
<feature type="domain" description="KRIT1 ARM-repeats" evidence="2">
    <location>
        <begin position="422"/>
        <end position="554"/>
    </location>
</feature>
<evidence type="ECO:0008006" key="6">
    <source>
        <dbReference type="Google" id="ProtNLM"/>
    </source>
</evidence>
<protein>
    <recommendedName>
        <fullName evidence="6">Ankyrin repeat protein</fullName>
    </recommendedName>
</protein>
<name>A0A9W8QHH3_AKAMU</name>
<feature type="region of interest" description="Disordered" evidence="1">
    <location>
        <begin position="172"/>
        <end position="240"/>
    </location>
</feature>
<feature type="compositionally biased region" description="Polar residues" evidence="1">
    <location>
        <begin position="201"/>
        <end position="212"/>
    </location>
</feature>
<dbReference type="PANTHER" id="PTHR35391:SF7">
    <property type="entry name" value="C2H2-TYPE DOMAIN-CONTAINING PROTEIN"/>
    <property type="match status" value="1"/>
</dbReference>
<comment type="caution">
    <text evidence="4">The sequence shown here is derived from an EMBL/GenBank/DDBJ whole genome shotgun (WGS) entry which is preliminary data.</text>
</comment>
<dbReference type="InterPro" id="IPR056485">
    <property type="entry name" value="ARM_KRIT1"/>
</dbReference>
<gene>
    <name evidence="4" type="ORF">LMH87_008599</name>
</gene>
<proteinExistence type="predicted"/>
<dbReference type="InterPro" id="IPR058925">
    <property type="entry name" value="zf-C2H2_AcuF"/>
</dbReference>
<dbReference type="Pfam" id="PF26082">
    <property type="entry name" value="zf-C2H2_AcuF"/>
    <property type="match status" value="1"/>
</dbReference>
<feature type="compositionally biased region" description="Basic and acidic residues" evidence="1">
    <location>
        <begin position="397"/>
        <end position="406"/>
    </location>
</feature>
<dbReference type="Gene3D" id="1.25.40.20">
    <property type="entry name" value="Ankyrin repeat-containing domain"/>
    <property type="match status" value="1"/>
</dbReference>
<dbReference type="SUPFAM" id="SSF48403">
    <property type="entry name" value="Ankyrin repeat"/>
    <property type="match status" value="1"/>
</dbReference>
<dbReference type="InterPro" id="IPR036770">
    <property type="entry name" value="Ankyrin_rpt-contain_sf"/>
</dbReference>
<evidence type="ECO:0000256" key="1">
    <source>
        <dbReference type="SAM" id="MobiDB-lite"/>
    </source>
</evidence>
<dbReference type="PANTHER" id="PTHR35391">
    <property type="entry name" value="C2H2-TYPE DOMAIN-CONTAINING PROTEIN-RELATED"/>
    <property type="match status" value="1"/>
</dbReference>
<dbReference type="KEGG" id="amus:LMH87_008599"/>
<evidence type="ECO:0000259" key="2">
    <source>
        <dbReference type="Pfam" id="PF24521"/>
    </source>
</evidence>
<dbReference type="AlphaFoldDB" id="A0A9W8QHH3"/>
<dbReference type="RefSeq" id="XP_056056420.1">
    <property type="nucleotide sequence ID" value="XM_056201792.1"/>
</dbReference>
<feature type="domain" description="Oxidoreductase acuF-like C2H2 type zinc-finger" evidence="3">
    <location>
        <begin position="246"/>
        <end position="273"/>
    </location>
</feature>